<dbReference type="EMBL" id="BONE01000111">
    <property type="protein sequence ID" value="GIF77966.1"/>
    <property type="molecule type" value="Genomic_DNA"/>
</dbReference>
<proteinExistence type="predicted"/>
<dbReference type="Proteomes" id="UP000604117">
    <property type="component" value="Unassembled WGS sequence"/>
</dbReference>
<gene>
    <name evidence="2" type="ORF">Asi02nite_74840</name>
</gene>
<name>A0ABQ4D347_9ACTN</name>
<evidence type="ECO:0000313" key="3">
    <source>
        <dbReference type="Proteomes" id="UP000604117"/>
    </source>
</evidence>
<reference evidence="2 3" key="1">
    <citation type="submission" date="2021-01" db="EMBL/GenBank/DDBJ databases">
        <title>Whole genome shotgun sequence of Asanoa siamensis NBRC 107932.</title>
        <authorList>
            <person name="Komaki H."/>
            <person name="Tamura T."/>
        </authorList>
    </citation>
    <scope>NUCLEOTIDE SEQUENCE [LARGE SCALE GENOMIC DNA]</scope>
    <source>
        <strain evidence="2 3">NBRC 107932</strain>
    </source>
</reference>
<evidence type="ECO:0000256" key="1">
    <source>
        <dbReference type="SAM" id="Phobius"/>
    </source>
</evidence>
<protein>
    <submittedName>
        <fullName evidence="2">Uncharacterized protein</fullName>
    </submittedName>
</protein>
<sequence>MGGAVLATFAGAVALGWTMGWFGERYRRARADYRGTKNGLPGLQKAMWANFRKVAGRILIVAVLFGAAIFGWLNSQT</sequence>
<keyword evidence="1" id="KW-0812">Transmembrane</keyword>
<keyword evidence="1" id="KW-0472">Membrane</keyword>
<dbReference type="RefSeq" id="WP_203718809.1">
    <property type="nucleotide sequence ID" value="NZ_BONE01000111.1"/>
</dbReference>
<keyword evidence="3" id="KW-1185">Reference proteome</keyword>
<accession>A0ABQ4D347</accession>
<feature type="transmembrane region" description="Helical" evidence="1">
    <location>
        <begin position="6"/>
        <end position="23"/>
    </location>
</feature>
<comment type="caution">
    <text evidence="2">The sequence shown here is derived from an EMBL/GenBank/DDBJ whole genome shotgun (WGS) entry which is preliminary data.</text>
</comment>
<evidence type="ECO:0000313" key="2">
    <source>
        <dbReference type="EMBL" id="GIF77966.1"/>
    </source>
</evidence>
<feature type="transmembrane region" description="Helical" evidence="1">
    <location>
        <begin position="54"/>
        <end position="73"/>
    </location>
</feature>
<keyword evidence="1" id="KW-1133">Transmembrane helix</keyword>
<organism evidence="2 3">
    <name type="scientific">Asanoa siamensis</name>
    <dbReference type="NCBI Taxonomy" id="926357"/>
    <lineage>
        <taxon>Bacteria</taxon>
        <taxon>Bacillati</taxon>
        <taxon>Actinomycetota</taxon>
        <taxon>Actinomycetes</taxon>
        <taxon>Micromonosporales</taxon>
        <taxon>Micromonosporaceae</taxon>
        <taxon>Asanoa</taxon>
    </lineage>
</organism>